<evidence type="ECO:0000259" key="4">
    <source>
        <dbReference type="PROSITE" id="PS50075"/>
    </source>
</evidence>
<dbReference type="SMART" id="SM00823">
    <property type="entry name" value="PKS_PP"/>
    <property type="match status" value="1"/>
</dbReference>
<keyword evidence="2" id="KW-0597">Phosphoprotein</keyword>
<comment type="caution">
    <text evidence="5">The sequence shown here is derived from an EMBL/GenBank/DDBJ whole genome shotgun (WGS) entry which is preliminary data.</text>
</comment>
<feature type="domain" description="Carrier" evidence="4">
    <location>
        <begin position="26"/>
        <end position="102"/>
    </location>
</feature>
<evidence type="ECO:0000256" key="3">
    <source>
        <dbReference type="SAM" id="MobiDB-lite"/>
    </source>
</evidence>
<dbReference type="OrthoDB" id="9778690at2"/>
<dbReference type="GO" id="GO:0031177">
    <property type="term" value="F:phosphopantetheine binding"/>
    <property type="evidence" value="ECO:0007669"/>
    <property type="project" value="InterPro"/>
</dbReference>
<dbReference type="InterPro" id="IPR009081">
    <property type="entry name" value="PP-bd_ACP"/>
</dbReference>
<gene>
    <name evidence="5" type="ORF">D5H75_19085</name>
</gene>
<keyword evidence="1" id="KW-0596">Phosphopantetheine</keyword>
<name>A0A3A4AQ22_9ACTN</name>
<dbReference type="InterPro" id="IPR036736">
    <property type="entry name" value="ACP-like_sf"/>
</dbReference>
<evidence type="ECO:0000313" key="6">
    <source>
        <dbReference type="Proteomes" id="UP000265768"/>
    </source>
</evidence>
<dbReference type="AlphaFoldDB" id="A0A3A4AQ22"/>
<accession>A0A3A4AQ22</accession>
<dbReference type="InterPro" id="IPR020806">
    <property type="entry name" value="PKS_PP-bd"/>
</dbReference>
<dbReference type="SUPFAM" id="SSF47336">
    <property type="entry name" value="ACP-like"/>
    <property type="match status" value="1"/>
</dbReference>
<sequence length="140" mass="15145">MWDSGACSGWGCVGIIMDGPVHIPKGRLMATVRSAQVAKLVEASLGRPVGPEENFFEAGFDSLGLVRLHEEICAELGVELPETTLFTHANLRALTEYLENPDQPAGAERGMTGAADRRTRVTRSRRDARARARRDGGAGR</sequence>
<reference evidence="5 6" key="1">
    <citation type="submission" date="2018-09" db="EMBL/GenBank/DDBJ databases">
        <title>YIM 75507 draft genome.</title>
        <authorList>
            <person name="Tang S."/>
            <person name="Feng Y."/>
        </authorList>
    </citation>
    <scope>NUCLEOTIDE SEQUENCE [LARGE SCALE GENOMIC DNA]</scope>
    <source>
        <strain evidence="5 6">YIM 75507</strain>
    </source>
</reference>
<protein>
    <submittedName>
        <fullName evidence="5">Acyl carrier protein</fullName>
    </submittedName>
</protein>
<dbReference type="Pfam" id="PF00550">
    <property type="entry name" value="PP-binding"/>
    <property type="match status" value="1"/>
</dbReference>
<dbReference type="Gene3D" id="1.10.1200.10">
    <property type="entry name" value="ACP-like"/>
    <property type="match status" value="1"/>
</dbReference>
<organism evidence="5 6">
    <name type="scientific">Bailinhaonella thermotolerans</name>
    <dbReference type="NCBI Taxonomy" id="1070861"/>
    <lineage>
        <taxon>Bacteria</taxon>
        <taxon>Bacillati</taxon>
        <taxon>Actinomycetota</taxon>
        <taxon>Actinomycetes</taxon>
        <taxon>Streptosporangiales</taxon>
        <taxon>Streptosporangiaceae</taxon>
        <taxon>Bailinhaonella</taxon>
    </lineage>
</organism>
<feature type="compositionally biased region" description="Basic and acidic residues" evidence="3">
    <location>
        <begin position="115"/>
        <end position="140"/>
    </location>
</feature>
<evidence type="ECO:0000256" key="2">
    <source>
        <dbReference type="ARBA" id="ARBA00022553"/>
    </source>
</evidence>
<dbReference type="EMBL" id="QZEY01000006">
    <property type="protein sequence ID" value="RJL31796.1"/>
    <property type="molecule type" value="Genomic_DNA"/>
</dbReference>
<keyword evidence="6" id="KW-1185">Reference proteome</keyword>
<proteinExistence type="predicted"/>
<evidence type="ECO:0000313" key="5">
    <source>
        <dbReference type="EMBL" id="RJL31796.1"/>
    </source>
</evidence>
<dbReference type="PROSITE" id="PS50075">
    <property type="entry name" value="CARRIER"/>
    <property type="match status" value="1"/>
</dbReference>
<evidence type="ECO:0000256" key="1">
    <source>
        <dbReference type="ARBA" id="ARBA00022450"/>
    </source>
</evidence>
<dbReference type="Proteomes" id="UP000265768">
    <property type="component" value="Unassembled WGS sequence"/>
</dbReference>
<feature type="region of interest" description="Disordered" evidence="3">
    <location>
        <begin position="99"/>
        <end position="140"/>
    </location>
</feature>